<evidence type="ECO:0000259" key="1">
    <source>
        <dbReference type="Pfam" id="PF20183"/>
    </source>
</evidence>
<dbReference type="Pfam" id="PF20183">
    <property type="entry name" value="DUF6546"/>
    <property type="match status" value="1"/>
</dbReference>
<dbReference type="InterPro" id="IPR046676">
    <property type="entry name" value="DUF6546"/>
</dbReference>
<protein>
    <recommendedName>
        <fullName evidence="1">DUF6546 domain-containing protein</fullName>
    </recommendedName>
</protein>
<evidence type="ECO:0000313" key="2">
    <source>
        <dbReference type="EMBL" id="KAH7175333.1"/>
    </source>
</evidence>
<feature type="domain" description="DUF6546" evidence="1">
    <location>
        <begin position="280"/>
        <end position="441"/>
    </location>
</feature>
<accession>A0A9P9JQH6</accession>
<reference evidence="2" key="1">
    <citation type="journal article" date="2021" name="Nat. Commun.">
        <title>Genetic determinants of endophytism in the Arabidopsis root mycobiome.</title>
        <authorList>
            <person name="Mesny F."/>
            <person name="Miyauchi S."/>
            <person name="Thiergart T."/>
            <person name="Pickel B."/>
            <person name="Atanasova L."/>
            <person name="Karlsson M."/>
            <person name="Huettel B."/>
            <person name="Barry K.W."/>
            <person name="Haridas S."/>
            <person name="Chen C."/>
            <person name="Bauer D."/>
            <person name="Andreopoulos W."/>
            <person name="Pangilinan J."/>
            <person name="LaButti K."/>
            <person name="Riley R."/>
            <person name="Lipzen A."/>
            <person name="Clum A."/>
            <person name="Drula E."/>
            <person name="Henrissat B."/>
            <person name="Kohler A."/>
            <person name="Grigoriev I.V."/>
            <person name="Martin F.M."/>
            <person name="Hacquard S."/>
        </authorList>
    </citation>
    <scope>NUCLEOTIDE SEQUENCE</scope>
    <source>
        <strain evidence="2">MPI-CAGE-AT-0147</strain>
    </source>
</reference>
<dbReference type="OrthoDB" id="4802432at2759"/>
<name>A0A9P9JQH6_9HYPO</name>
<evidence type="ECO:0000313" key="3">
    <source>
        <dbReference type="Proteomes" id="UP000738349"/>
    </source>
</evidence>
<keyword evidence="3" id="KW-1185">Reference proteome</keyword>
<proteinExistence type="predicted"/>
<comment type="caution">
    <text evidence="2">The sequence shown here is derived from an EMBL/GenBank/DDBJ whole genome shotgun (WGS) entry which is preliminary data.</text>
</comment>
<sequence length="461" mass="53074">MNVSTARPSWGSLPPETRLMILQYVIPKYGHLFEFEKAVQGDNVVRLNYIKHLRLHIKLAEYTNRTYDKPESTANISKNSRSFTHAMVVLLNALSSWQGISGGLTLEVIANSPSDVEYHPKEFRLLDNYPFRFEEDLDRSPNYSQYYRQKNEEDRERRSNITRRLPRRVRHGMAVRLRGTPLELQPWLFRRRQGCGNLMWNLPVVPIVKGLLLREEFRRGIALTSLAKLCRDTFVALESFKLRSHLIPALPASVDRFVFLQERRRYSIGNQLLVPVLTPLAWDLALSCHRFIEFVPPHGINMDTFLTRLVQHGKCESSKLQHLCLRAGPLLPSTYQYRVTVLLALAGEAAIFFPRLRILELWNSDYGFAYLFRYAQDDFEATITWRCAGTEFVLEPKVIDQWAKVASTRTLAVNIVPFTEADGDGSVFQQMAIIRHLALRKLAFDPITEAQRIAEVSAGQG</sequence>
<dbReference type="AlphaFoldDB" id="A0A9P9JQH6"/>
<dbReference type="EMBL" id="JAGMUV010000001">
    <property type="protein sequence ID" value="KAH7175333.1"/>
    <property type="molecule type" value="Genomic_DNA"/>
</dbReference>
<organism evidence="2 3">
    <name type="scientific">Dactylonectria macrodidyma</name>
    <dbReference type="NCBI Taxonomy" id="307937"/>
    <lineage>
        <taxon>Eukaryota</taxon>
        <taxon>Fungi</taxon>
        <taxon>Dikarya</taxon>
        <taxon>Ascomycota</taxon>
        <taxon>Pezizomycotina</taxon>
        <taxon>Sordariomycetes</taxon>
        <taxon>Hypocreomycetidae</taxon>
        <taxon>Hypocreales</taxon>
        <taxon>Nectriaceae</taxon>
        <taxon>Dactylonectria</taxon>
    </lineage>
</organism>
<dbReference type="Proteomes" id="UP000738349">
    <property type="component" value="Unassembled WGS sequence"/>
</dbReference>
<gene>
    <name evidence="2" type="ORF">EDB81DRAFT_895846</name>
</gene>